<dbReference type="InterPro" id="IPR003917">
    <property type="entry name" value="NADH_UbQ_OxRdtase_chain2"/>
</dbReference>
<feature type="transmembrane region" description="Helical" evidence="18">
    <location>
        <begin position="256"/>
        <end position="278"/>
    </location>
</feature>
<evidence type="ECO:0000256" key="13">
    <source>
        <dbReference type="ARBA" id="ARBA00023027"/>
    </source>
</evidence>
<dbReference type="GO" id="GO:0005743">
    <property type="term" value="C:mitochondrial inner membrane"/>
    <property type="evidence" value="ECO:0007669"/>
    <property type="project" value="UniProtKB-SubCell"/>
</dbReference>
<dbReference type="InterPro" id="IPR001750">
    <property type="entry name" value="ND/Mrp_TM"/>
</dbReference>
<evidence type="ECO:0000256" key="1">
    <source>
        <dbReference type="ARBA" id="ARBA00003257"/>
    </source>
</evidence>
<comment type="catalytic activity">
    <reaction evidence="17 18">
        <text>a ubiquinone + NADH + 5 H(+)(in) = a ubiquinol + NAD(+) + 4 H(+)(out)</text>
        <dbReference type="Rhea" id="RHEA:29091"/>
        <dbReference type="Rhea" id="RHEA-COMP:9565"/>
        <dbReference type="Rhea" id="RHEA-COMP:9566"/>
        <dbReference type="ChEBI" id="CHEBI:15378"/>
        <dbReference type="ChEBI" id="CHEBI:16389"/>
        <dbReference type="ChEBI" id="CHEBI:17976"/>
        <dbReference type="ChEBI" id="CHEBI:57540"/>
        <dbReference type="ChEBI" id="CHEBI:57945"/>
        <dbReference type="EC" id="7.1.1.2"/>
    </reaction>
</comment>
<keyword evidence="7 18" id="KW-0679">Respiratory chain</keyword>
<proteinExistence type="inferred from homology"/>
<comment type="function">
    <text evidence="1">Core subunit of the mitochondrial membrane respiratory chain NADH dehydrogenase (Complex I) that is believed to belong to the minimal assembly required for catalysis. Complex I functions in the transfer of electrons from NADH to the respiratory chain. The immediate electron acceptor for the enzyme is believed to be ubiquinone.</text>
</comment>
<evidence type="ECO:0000256" key="3">
    <source>
        <dbReference type="ARBA" id="ARBA00007012"/>
    </source>
</evidence>
<keyword evidence="8 18" id="KW-0812">Transmembrane</keyword>
<feature type="transmembrane region" description="Helical" evidence="18">
    <location>
        <begin position="143"/>
        <end position="162"/>
    </location>
</feature>
<feature type="transmembrane region" description="Helical" evidence="18">
    <location>
        <begin position="187"/>
        <end position="207"/>
    </location>
</feature>
<evidence type="ECO:0000313" key="20">
    <source>
        <dbReference type="EMBL" id="ACI28651.1"/>
    </source>
</evidence>
<keyword evidence="6" id="KW-0813">Transport</keyword>
<comment type="subcellular location">
    <subcellularLocation>
        <location evidence="2 18">Mitochondrion inner membrane</location>
        <topology evidence="2 18">Multi-pass membrane protein</topology>
    </subcellularLocation>
</comment>
<accession>C3TX52</accession>
<evidence type="ECO:0000256" key="14">
    <source>
        <dbReference type="ARBA" id="ARBA00023075"/>
    </source>
</evidence>
<gene>
    <name evidence="20" type="primary">nad2</name>
</gene>
<dbReference type="PANTHER" id="PTHR46552:SF1">
    <property type="entry name" value="NADH-UBIQUINONE OXIDOREDUCTASE CHAIN 2"/>
    <property type="match status" value="1"/>
</dbReference>
<keyword evidence="15 18" id="KW-0496">Mitochondrion</keyword>
<evidence type="ECO:0000256" key="16">
    <source>
        <dbReference type="ARBA" id="ARBA00023136"/>
    </source>
</evidence>
<keyword evidence="12 18" id="KW-1133">Transmembrane helix</keyword>
<dbReference type="PANTHER" id="PTHR46552">
    <property type="entry name" value="NADH-UBIQUINONE OXIDOREDUCTASE CHAIN 2"/>
    <property type="match status" value="1"/>
</dbReference>
<keyword evidence="9 18" id="KW-0999">Mitochondrion inner membrane</keyword>
<evidence type="ECO:0000256" key="7">
    <source>
        <dbReference type="ARBA" id="ARBA00022660"/>
    </source>
</evidence>
<dbReference type="EMBL" id="FJ230961">
    <property type="protein sequence ID" value="ACI28651.1"/>
    <property type="molecule type" value="Genomic_DNA"/>
</dbReference>
<keyword evidence="13 18" id="KW-0520">NAD</keyword>
<keyword evidence="16 18" id="KW-0472">Membrane</keyword>
<keyword evidence="10 18" id="KW-1278">Translocase</keyword>
<reference evidence="20" key="1">
    <citation type="journal article" date="2009" name="Acta Biochim. Biophys. Sin.">
        <title>The complete mitochondrial genome sequence of Geisha distinctissima (Hemiptera: Flatidae) and comparison with other hemipteran insects.</title>
        <authorList>
            <person name="Song N."/>
        </authorList>
    </citation>
    <scope>NUCLEOTIDE SEQUENCE</scope>
</reference>
<dbReference type="GO" id="GO:0006120">
    <property type="term" value="P:mitochondrial electron transport, NADH to ubiquinone"/>
    <property type="evidence" value="ECO:0007669"/>
    <property type="project" value="InterPro"/>
</dbReference>
<comment type="similarity">
    <text evidence="3 18">Belongs to the complex I subunit 2 family.</text>
</comment>
<dbReference type="Pfam" id="PF00361">
    <property type="entry name" value="Proton_antipo_M"/>
    <property type="match status" value="1"/>
</dbReference>
<keyword evidence="14 18" id="KW-0830">Ubiquinone</keyword>
<comment type="function">
    <text evidence="18">Core subunit of the mitochondrial membrane respiratory chain NADH dehydrogenase (Complex I) which catalyzes electron transfer from NADH through the respiratory chain, using ubiquinone as an electron acceptor. Essential for the catalytic activity and assembly of complex I.</text>
</comment>
<keyword evidence="11 18" id="KW-0249">Electron transport</keyword>
<organism evidence="20">
    <name type="scientific">Geisha distinctissima</name>
    <dbReference type="NCBI Taxonomy" id="130583"/>
    <lineage>
        <taxon>Eukaryota</taxon>
        <taxon>Metazoa</taxon>
        <taxon>Ecdysozoa</taxon>
        <taxon>Arthropoda</taxon>
        <taxon>Hexapoda</taxon>
        <taxon>Insecta</taxon>
        <taxon>Pterygota</taxon>
        <taxon>Neoptera</taxon>
        <taxon>Paraneoptera</taxon>
        <taxon>Hemiptera</taxon>
        <taxon>Auchenorrhyncha</taxon>
        <taxon>Fulgoroidea</taxon>
        <taxon>Flatidae</taxon>
        <taxon>Flatinae</taxon>
        <taxon>Phyllyphantini</taxon>
        <taxon>Geisha</taxon>
    </lineage>
</organism>
<evidence type="ECO:0000256" key="12">
    <source>
        <dbReference type="ARBA" id="ARBA00022989"/>
    </source>
</evidence>
<sequence>MKLNSTKTMMISMITMSSIMTMSSNNLLYSWMSMEINMIVFLPLMAKSNKMKDQIMKYFIIQSTASSMLLMSTLISYSIETPINSSIMLMTSLMMKLGLMPTHTWLPTLMNSLTWENCVLISTIQKITPMIIMMQTTTMKMSMIPMIMSLIIAPISALKQLATKKIMSFSSISNMPWMLISMNNSKTQFMIFMIVYSTMTMMMMNKFKKLNIQFINQLSTSSKSQKMSMMIMAMSISGMPPMMGFLPKWIIIQTTISNSITMSISLISSSILSTFIYIKMISPSMMIQTNTKKMKKKESMENKDIMINLLGLPAMMLTKSI</sequence>
<dbReference type="EC" id="7.1.1.2" evidence="4 18"/>
<evidence type="ECO:0000256" key="9">
    <source>
        <dbReference type="ARBA" id="ARBA00022792"/>
    </source>
</evidence>
<feature type="domain" description="NADH:quinone oxidoreductase/Mrp antiporter transmembrane" evidence="19">
    <location>
        <begin position="86"/>
        <end position="271"/>
    </location>
</feature>
<evidence type="ECO:0000256" key="15">
    <source>
        <dbReference type="ARBA" id="ARBA00023128"/>
    </source>
</evidence>
<evidence type="ECO:0000256" key="11">
    <source>
        <dbReference type="ARBA" id="ARBA00022982"/>
    </source>
</evidence>
<dbReference type="InterPro" id="IPR050175">
    <property type="entry name" value="Complex_I_Subunit_2"/>
</dbReference>
<evidence type="ECO:0000256" key="8">
    <source>
        <dbReference type="ARBA" id="ARBA00022692"/>
    </source>
</evidence>
<dbReference type="AlphaFoldDB" id="C3TX52"/>
<geneLocation type="mitochondrion" evidence="20"/>
<evidence type="ECO:0000256" key="18">
    <source>
        <dbReference type="RuleBase" id="RU003403"/>
    </source>
</evidence>
<evidence type="ECO:0000256" key="4">
    <source>
        <dbReference type="ARBA" id="ARBA00012944"/>
    </source>
</evidence>
<evidence type="ECO:0000256" key="17">
    <source>
        <dbReference type="ARBA" id="ARBA00049551"/>
    </source>
</evidence>
<protein>
    <recommendedName>
        <fullName evidence="5 18">NADH-ubiquinone oxidoreductase chain 2</fullName>
        <ecNumber evidence="4 18">7.1.1.2</ecNumber>
    </recommendedName>
</protein>
<evidence type="ECO:0000256" key="5">
    <source>
        <dbReference type="ARBA" id="ARBA00021008"/>
    </source>
</evidence>
<feature type="transmembrane region" description="Helical" evidence="18">
    <location>
        <begin position="228"/>
        <end position="250"/>
    </location>
</feature>
<dbReference type="GO" id="GO:0008137">
    <property type="term" value="F:NADH dehydrogenase (ubiquinone) activity"/>
    <property type="evidence" value="ECO:0007669"/>
    <property type="project" value="UniProtKB-EC"/>
</dbReference>
<evidence type="ECO:0000256" key="6">
    <source>
        <dbReference type="ARBA" id="ARBA00022448"/>
    </source>
</evidence>
<evidence type="ECO:0000256" key="10">
    <source>
        <dbReference type="ARBA" id="ARBA00022967"/>
    </source>
</evidence>
<dbReference type="PRINTS" id="PR01436">
    <property type="entry name" value="NADHDHGNASE2"/>
</dbReference>
<name>C3TX52_9HEMI</name>
<evidence type="ECO:0000259" key="19">
    <source>
        <dbReference type="Pfam" id="PF00361"/>
    </source>
</evidence>
<evidence type="ECO:0000256" key="2">
    <source>
        <dbReference type="ARBA" id="ARBA00004448"/>
    </source>
</evidence>